<evidence type="ECO:0000256" key="3">
    <source>
        <dbReference type="RuleBase" id="RU003682"/>
    </source>
</evidence>
<dbReference type="Pfam" id="PF03171">
    <property type="entry name" value="2OG-FeII_Oxy"/>
    <property type="match status" value="1"/>
</dbReference>
<accession>A0AAP0JAM4</accession>
<gene>
    <name evidence="5" type="ORF">Sjap_010132</name>
</gene>
<comment type="similarity">
    <text evidence="3">Belongs to the iron/ascorbate-dependent oxidoreductase family.</text>
</comment>
<dbReference type="InterPro" id="IPR005123">
    <property type="entry name" value="Oxoglu/Fe-dep_dioxygenase_dom"/>
</dbReference>
<keyword evidence="3" id="KW-0560">Oxidoreductase</keyword>
<dbReference type="EMBL" id="JBBNAE010000004">
    <property type="protein sequence ID" value="KAK9129645.1"/>
    <property type="molecule type" value="Genomic_DNA"/>
</dbReference>
<dbReference type="Proteomes" id="UP001417504">
    <property type="component" value="Unassembled WGS sequence"/>
</dbReference>
<evidence type="ECO:0000313" key="5">
    <source>
        <dbReference type="EMBL" id="KAK9129645.1"/>
    </source>
</evidence>
<feature type="domain" description="Fe2OG dioxygenase" evidence="4">
    <location>
        <begin position="164"/>
        <end position="265"/>
    </location>
</feature>
<comment type="caution">
    <text evidence="5">The sequence shown here is derived from an EMBL/GenBank/DDBJ whole genome shotgun (WGS) entry which is preliminary data.</text>
</comment>
<dbReference type="Gene3D" id="2.60.120.330">
    <property type="entry name" value="B-lactam Antibiotic, Isopenicillin N Synthase, Chain"/>
    <property type="match status" value="1"/>
</dbReference>
<evidence type="ECO:0000256" key="2">
    <source>
        <dbReference type="ARBA" id="ARBA00023004"/>
    </source>
</evidence>
<dbReference type="InterPro" id="IPR050231">
    <property type="entry name" value="Iron_ascorbate_oxido_reductase"/>
</dbReference>
<keyword evidence="6" id="KW-1185">Reference proteome</keyword>
<evidence type="ECO:0000256" key="1">
    <source>
        <dbReference type="ARBA" id="ARBA00022723"/>
    </source>
</evidence>
<proteinExistence type="inferred from homology"/>
<organism evidence="5 6">
    <name type="scientific">Stephania japonica</name>
    <dbReference type="NCBI Taxonomy" id="461633"/>
    <lineage>
        <taxon>Eukaryota</taxon>
        <taxon>Viridiplantae</taxon>
        <taxon>Streptophyta</taxon>
        <taxon>Embryophyta</taxon>
        <taxon>Tracheophyta</taxon>
        <taxon>Spermatophyta</taxon>
        <taxon>Magnoliopsida</taxon>
        <taxon>Ranunculales</taxon>
        <taxon>Menispermaceae</taxon>
        <taxon>Menispermoideae</taxon>
        <taxon>Cissampelideae</taxon>
        <taxon>Stephania</taxon>
    </lineage>
</organism>
<dbReference type="InterPro" id="IPR026992">
    <property type="entry name" value="DIOX_N"/>
</dbReference>
<evidence type="ECO:0000259" key="4">
    <source>
        <dbReference type="PROSITE" id="PS51471"/>
    </source>
</evidence>
<protein>
    <recommendedName>
        <fullName evidence="4">Fe2OG dioxygenase domain-containing protein</fullName>
    </recommendedName>
</protein>
<keyword evidence="1 3" id="KW-0479">Metal-binding</keyword>
<dbReference type="FunFam" id="2.60.120.330:FF:000012">
    <property type="entry name" value="Gibberellin 20 oxidase 1"/>
    <property type="match status" value="1"/>
</dbReference>
<evidence type="ECO:0000313" key="6">
    <source>
        <dbReference type="Proteomes" id="UP001417504"/>
    </source>
</evidence>
<dbReference type="GO" id="GO:0016491">
    <property type="term" value="F:oxidoreductase activity"/>
    <property type="evidence" value="ECO:0007669"/>
    <property type="project" value="UniProtKB-KW"/>
</dbReference>
<dbReference type="PANTHER" id="PTHR47990">
    <property type="entry name" value="2-OXOGLUTARATE (2OG) AND FE(II)-DEPENDENT OXYGENASE SUPERFAMILY PROTEIN-RELATED"/>
    <property type="match status" value="1"/>
</dbReference>
<name>A0AAP0JAM4_9MAGN</name>
<keyword evidence="2 3" id="KW-0408">Iron</keyword>
<dbReference type="InterPro" id="IPR027443">
    <property type="entry name" value="IPNS-like_sf"/>
</dbReference>
<reference evidence="5 6" key="1">
    <citation type="submission" date="2024-01" db="EMBL/GenBank/DDBJ databases">
        <title>Genome assemblies of Stephania.</title>
        <authorList>
            <person name="Yang L."/>
        </authorList>
    </citation>
    <scope>NUCLEOTIDE SEQUENCE [LARGE SCALE GENOMIC DNA]</scope>
    <source>
        <strain evidence="5">QJT</strain>
        <tissue evidence="5">Leaf</tissue>
    </source>
</reference>
<dbReference type="InterPro" id="IPR044861">
    <property type="entry name" value="IPNS-like_FE2OG_OXY"/>
</dbReference>
<sequence>MGVVDLAFIQDEEHRPKLSITESDGIPVIDLSILNTIDKAQLDSFNNDSLKEVVTQIGQACREWGFFQVINHGVPTDLLNRVFSASKQFFSQPIEEKRKVRRDEENPLGYYDTEHTKNVRDWKEVETCEEYVVELEKLSYKLLELISMSLGLTAKRFNDFFKNQTSFVRLNHYPPCPAPDLALGVGRHKDAGALTVLLQDEVGGLDVKRKRDGEWYRVKPITDSFIVNVGDIVQVWSNERYESVEHRVSVKSEKERFSIPFFFNPAHDAMVKPLEELTEYQNLPKYREYNWGKFFKTRKLSNFKKLAVENIQIQHFKIAN</sequence>
<dbReference type="PRINTS" id="PR00682">
    <property type="entry name" value="IPNSYNTHASE"/>
</dbReference>
<dbReference type="Pfam" id="PF14226">
    <property type="entry name" value="DIOX_N"/>
    <property type="match status" value="1"/>
</dbReference>
<dbReference type="AlphaFoldDB" id="A0AAP0JAM4"/>
<dbReference type="PROSITE" id="PS51471">
    <property type="entry name" value="FE2OG_OXY"/>
    <property type="match status" value="1"/>
</dbReference>
<dbReference type="GO" id="GO:0046872">
    <property type="term" value="F:metal ion binding"/>
    <property type="evidence" value="ECO:0007669"/>
    <property type="project" value="UniProtKB-KW"/>
</dbReference>
<dbReference type="SUPFAM" id="SSF51197">
    <property type="entry name" value="Clavaminate synthase-like"/>
    <property type="match status" value="1"/>
</dbReference>